<proteinExistence type="predicted"/>
<keyword evidence="2" id="KW-1185">Reference proteome</keyword>
<dbReference type="Pfam" id="PF23850">
    <property type="entry name" value="DUF7213"/>
    <property type="match status" value="1"/>
</dbReference>
<dbReference type="EMBL" id="MK279909">
    <property type="protein sequence ID" value="AZS12540.1"/>
    <property type="molecule type" value="Genomic_DNA"/>
</dbReference>
<dbReference type="KEGG" id="vg:55612963"/>
<dbReference type="InterPro" id="IPR055637">
    <property type="entry name" value="DUF7213"/>
</dbReference>
<protein>
    <submittedName>
        <fullName evidence="1">Uncharacterized protein</fullName>
    </submittedName>
</protein>
<organism evidence="1 2">
    <name type="scientific">Mycobacterium phage DrLupo</name>
    <dbReference type="NCBI Taxonomy" id="2499037"/>
    <lineage>
        <taxon>Viruses</taxon>
        <taxon>Duplodnaviria</taxon>
        <taxon>Heunggongvirae</taxon>
        <taxon>Uroviricota</taxon>
        <taxon>Caudoviricetes</taxon>
        <taxon>Barnyardvirus</taxon>
        <taxon>Barnyardvirus drlupo</taxon>
    </lineage>
</organism>
<reference evidence="1 2" key="1">
    <citation type="submission" date="2018-12" db="EMBL/GenBank/DDBJ databases">
        <authorList>
            <person name="Almail A."/>
            <person name="Dorhout K.E."/>
            <person name="Johnson J."/>
            <person name="Jorgensen H.J."/>
            <person name="Tolsma S."/>
            <person name="Garlena R.A."/>
            <person name="Russell D.A."/>
            <person name="Pope W.H."/>
            <person name="Jacobs-Sera D."/>
            <person name="Hatfull G.F."/>
        </authorList>
    </citation>
    <scope>NUCLEOTIDE SEQUENCE [LARGE SCALE GENOMIC DNA]</scope>
</reference>
<name>A0A3S9UQH1_9CAUD</name>
<evidence type="ECO:0000313" key="2">
    <source>
        <dbReference type="Proteomes" id="UP000288363"/>
    </source>
</evidence>
<sequence length="91" mass="9990">MAELDRKVREGLEERLRELASDIKQALDAANPDEVDRIVADAILVVGTRSYDDEGRAIGTVYTFSLESSMPGYVARGLLADAMDEMIGEVE</sequence>
<gene>
    <name evidence="1" type="primary">4</name>
    <name evidence="1" type="ORF">SEA_DRLUPO_4</name>
</gene>
<dbReference type="RefSeq" id="YP_009842702.1">
    <property type="nucleotide sequence ID" value="NC_048743.1"/>
</dbReference>
<dbReference type="Proteomes" id="UP000288363">
    <property type="component" value="Segment"/>
</dbReference>
<dbReference type="GeneID" id="55612963"/>
<accession>A0A3S9UQH1</accession>
<evidence type="ECO:0000313" key="1">
    <source>
        <dbReference type="EMBL" id="AZS12540.1"/>
    </source>
</evidence>